<sequence length="200" mass="22731">MRKCLLTAMHFQSTSKEGLEKSKTLVRKNGDLCEISSRAAAFAAASALKLKKWKDVDEMLHLTSNAPPVISSSIRICALSEQAKLNEALTELEKLLCLEETLYLTENYCVSDEALDSLCEAIKAQPDSTEKMKRFRNLQRSVTKYGRRTEKSIEELLFTPIRFENSTFPATISDTNESFAKSDKFDTFVRQIPYLKDEKK</sequence>
<proteinExistence type="predicted"/>
<reference evidence="2" key="1">
    <citation type="submission" date="2010-08" db="EMBL/GenBank/DDBJ databases">
        <authorList>
            <consortium name="Caenorhabditis japonica Sequencing Consortium"/>
            <person name="Wilson R.K."/>
        </authorList>
    </citation>
    <scope>NUCLEOTIDE SEQUENCE [LARGE SCALE GENOMIC DNA]</scope>
    <source>
        <strain evidence="2">DF5081</strain>
    </source>
</reference>
<dbReference type="AlphaFoldDB" id="A0A8R1HLA2"/>
<evidence type="ECO:0000313" key="1">
    <source>
        <dbReference type="EnsemblMetazoa" id="CJA03012.1"/>
    </source>
</evidence>
<reference evidence="1" key="2">
    <citation type="submission" date="2022-06" db="UniProtKB">
        <authorList>
            <consortium name="EnsemblMetazoa"/>
        </authorList>
    </citation>
    <scope>IDENTIFICATION</scope>
    <source>
        <strain evidence="1">DF5081</strain>
    </source>
</reference>
<protein>
    <submittedName>
        <fullName evidence="1">Uncharacterized protein</fullName>
    </submittedName>
</protein>
<dbReference type="Proteomes" id="UP000005237">
    <property type="component" value="Unassembled WGS sequence"/>
</dbReference>
<evidence type="ECO:0000313" key="2">
    <source>
        <dbReference type="Proteomes" id="UP000005237"/>
    </source>
</evidence>
<name>A0A8R1HLA2_CAEJA</name>
<keyword evidence="2" id="KW-1185">Reference proteome</keyword>
<organism evidence="1 2">
    <name type="scientific">Caenorhabditis japonica</name>
    <dbReference type="NCBI Taxonomy" id="281687"/>
    <lineage>
        <taxon>Eukaryota</taxon>
        <taxon>Metazoa</taxon>
        <taxon>Ecdysozoa</taxon>
        <taxon>Nematoda</taxon>
        <taxon>Chromadorea</taxon>
        <taxon>Rhabditida</taxon>
        <taxon>Rhabditina</taxon>
        <taxon>Rhabditomorpha</taxon>
        <taxon>Rhabditoidea</taxon>
        <taxon>Rhabditidae</taxon>
        <taxon>Peloderinae</taxon>
        <taxon>Caenorhabditis</taxon>
    </lineage>
</organism>
<accession>A0A8R1HLA2</accession>
<dbReference type="EnsemblMetazoa" id="CJA03012.1">
    <property type="protein sequence ID" value="CJA03012.1"/>
    <property type="gene ID" value="WBGene00122216"/>
</dbReference>